<proteinExistence type="predicted"/>
<dbReference type="InterPro" id="IPR050330">
    <property type="entry name" value="Bact_OuterMem_StrucFunc"/>
</dbReference>
<dbReference type="EMBL" id="AYXY01000023">
    <property type="protein sequence ID" value="ETN94674.1"/>
    <property type="molecule type" value="Genomic_DNA"/>
</dbReference>
<keyword evidence="5" id="KW-1185">Reference proteome</keyword>
<dbReference type="PROSITE" id="PS51257">
    <property type="entry name" value="PROKAR_LIPOPROTEIN"/>
    <property type="match status" value="1"/>
</dbReference>
<dbReference type="PANTHER" id="PTHR30329:SF21">
    <property type="entry name" value="LIPOPROTEIN YIAD-RELATED"/>
    <property type="match status" value="1"/>
</dbReference>
<dbReference type="Proteomes" id="UP000018850">
    <property type="component" value="Unassembled WGS sequence"/>
</dbReference>
<dbReference type="eggNOG" id="COG1360">
    <property type="taxonomic scope" value="Bacteria"/>
</dbReference>
<keyword evidence="2" id="KW-0175">Coiled coil</keyword>
<organism evidence="4 5">
    <name type="scientific">Zhouia amylolytica AD3</name>
    <dbReference type="NCBI Taxonomy" id="1286632"/>
    <lineage>
        <taxon>Bacteria</taxon>
        <taxon>Pseudomonadati</taxon>
        <taxon>Bacteroidota</taxon>
        <taxon>Flavobacteriia</taxon>
        <taxon>Flavobacteriales</taxon>
        <taxon>Flavobacteriaceae</taxon>
        <taxon>Zhouia</taxon>
    </lineage>
</organism>
<dbReference type="PROSITE" id="PS51123">
    <property type="entry name" value="OMPA_2"/>
    <property type="match status" value="1"/>
</dbReference>
<evidence type="ECO:0000256" key="1">
    <source>
        <dbReference type="PROSITE-ProRule" id="PRU00473"/>
    </source>
</evidence>
<dbReference type="STRING" id="376730.SAMN04487906_1586"/>
<dbReference type="Gene3D" id="3.30.1330.60">
    <property type="entry name" value="OmpA-like domain"/>
    <property type="match status" value="1"/>
</dbReference>
<protein>
    <submittedName>
        <fullName evidence="4">Flagellar motor protein</fullName>
    </submittedName>
</protein>
<name>W2UL10_9FLAO</name>
<evidence type="ECO:0000313" key="4">
    <source>
        <dbReference type="EMBL" id="ETN94674.1"/>
    </source>
</evidence>
<sequence>MFKIESPKIILMLKKIFVGTVLIAMASSCVSSKVYNDLESRYAKLKQERNELAAENQELESANNKLNNGVRVLQEAYDKVVAERDQLRQDYEATKSQLTKLQESYDALEKQSSSAIAENSRKNRELLTQLEEKERVLAEEQARLEQLKSELDSRSQRVNELEGLIASKDAAMRQLKDAISKALLDFEGKGLTVEQRDGKVYVSMENKLLFQSGSWAVGSEGQRAVRQLASVLAQNPEINILIEGHTDNVPYRGNGSLDDNWDLSTKRATAIVRLLVKNTGIDPNNLTAAGRGEYAPVASNSTVDGKAKNRRIEVVLTPKLDEVTRLLNDM</sequence>
<feature type="domain" description="OmpA-like" evidence="3">
    <location>
        <begin position="197"/>
        <end position="320"/>
    </location>
</feature>
<dbReference type="InterPro" id="IPR006665">
    <property type="entry name" value="OmpA-like"/>
</dbReference>
<evidence type="ECO:0000256" key="2">
    <source>
        <dbReference type="SAM" id="Coils"/>
    </source>
</evidence>
<comment type="caution">
    <text evidence="4">The sequence shown here is derived from an EMBL/GenBank/DDBJ whole genome shotgun (WGS) entry which is preliminary data.</text>
</comment>
<reference evidence="4 5" key="2">
    <citation type="journal article" date="2016" name="Genome Announc.">
        <title>Draft Genome Sequence of Zhouia amylolytica AD3, Isolated from Tidal Flat Sediment.</title>
        <authorList>
            <person name="Jia B."/>
            <person name="Jin H.M."/>
            <person name="Lee H.J."/>
            <person name="Jeon C.O."/>
        </authorList>
    </citation>
    <scope>NUCLEOTIDE SEQUENCE [LARGE SCALE GENOMIC DNA]</scope>
    <source>
        <strain evidence="4 5">AD3</strain>
    </source>
</reference>
<dbReference type="CDD" id="cd07185">
    <property type="entry name" value="OmpA_C-like"/>
    <property type="match status" value="1"/>
</dbReference>
<feature type="coiled-coil region" evidence="2">
    <location>
        <begin position="35"/>
        <end position="178"/>
    </location>
</feature>
<evidence type="ECO:0000313" key="5">
    <source>
        <dbReference type="Proteomes" id="UP000018850"/>
    </source>
</evidence>
<keyword evidence="4" id="KW-0966">Cell projection</keyword>
<dbReference type="SUPFAM" id="SSF103088">
    <property type="entry name" value="OmpA-like"/>
    <property type="match status" value="1"/>
</dbReference>
<dbReference type="GO" id="GO:0016020">
    <property type="term" value="C:membrane"/>
    <property type="evidence" value="ECO:0007669"/>
    <property type="project" value="UniProtKB-UniRule"/>
</dbReference>
<dbReference type="PANTHER" id="PTHR30329">
    <property type="entry name" value="STATOR ELEMENT OF FLAGELLAR MOTOR COMPLEX"/>
    <property type="match status" value="1"/>
</dbReference>
<keyword evidence="4" id="KW-0282">Flagellum</keyword>
<dbReference type="AlphaFoldDB" id="W2UL10"/>
<evidence type="ECO:0000259" key="3">
    <source>
        <dbReference type="PROSITE" id="PS51123"/>
    </source>
</evidence>
<gene>
    <name evidence="4" type="ORF">P278_26170</name>
</gene>
<keyword evidence="1" id="KW-0472">Membrane</keyword>
<accession>W2UL10</accession>
<dbReference type="Gene3D" id="1.20.5.1000">
    <property type="entry name" value="arf6 gtpase in complex with a specific effector, jip4"/>
    <property type="match status" value="1"/>
</dbReference>
<reference evidence="5" key="1">
    <citation type="submission" date="2013-11" db="EMBL/GenBank/DDBJ databases">
        <title>Draft genome sequence from a member of Zhouia, isolated tidal flat.</title>
        <authorList>
            <person name="Jin H."/>
            <person name="Jeon C.O."/>
        </authorList>
    </citation>
    <scope>NUCLEOTIDE SEQUENCE [LARGE SCALE GENOMIC DNA]</scope>
    <source>
        <strain evidence="5">AD3</strain>
    </source>
</reference>
<dbReference type="InterPro" id="IPR036737">
    <property type="entry name" value="OmpA-like_sf"/>
</dbReference>
<dbReference type="Pfam" id="PF00691">
    <property type="entry name" value="OmpA"/>
    <property type="match status" value="1"/>
</dbReference>
<keyword evidence="4" id="KW-0969">Cilium</keyword>
<dbReference type="PATRIC" id="fig|1286632.3.peg.2609"/>